<accession>A0A485KJL0</accession>
<evidence type="ECO:0000313" key="3">
    <source>
        <dbReference type="Proteomes" id="UP000332933"/>
    </source>
</evidence>
<organism evidence="2 3">
    <name type="scientific">Aphanomyces stellatus</name>
    <dbReference type="NCBI Taxonomy" id="120398"/>
    <lineage>
        <taxon>Eukaryota</taxon>
        <taxon>Sar</taxon>
        <taxon>Stramenopiles</taxon>
        <taxon>Oomycota</taxon>
        <taxon>Saprolegniomycetes</taxon>
        <taxon>Saprolegniales</taxon>
        <taxon>Verrucalvaceae</taxon>
        <taxon>Aphanomyces</taxon>
    </lineage>
</organism>
<evidence type="ECO:0000313" key="2">
    <source>
        <dbReference type="EMBL" id="VFT85079.1"/>
    </source>
</evidence>
<reference evidence="2 3" key="1">
    <citation type="submission" date="2019-03" db="EMBL/GenBank/DDBJ databases">
        <authorList>
            <person name="Gaulin E."/>
            <person name="Dumas B."/>
        </authorList>
    </citation>
    <scope>NUCLEOTIDE SEQUENCE [LARGE SCALE GENOMIC DNA]</scope>
    <source>
        <strain evidence="2">CBS 568.67</strain>
    </source>
</reference>
<protein>
    <submittedName>
        <fullName evidence="2">Aste57867_8191 protein</fullName>
    </submittedName>
</protein>
<dbReference type="Proteomes" id="UP000332933">
    <property type="component" value="Unassembled WGS sequence"/>
</dbReference>
<gene>
    <name evidence="2" type="primary">Aste57867_8191</name>
    <name evidence="1" type="ORF">As57867_008160</name>
    <name evidence="2" type="ORF">ASTE57867_8191</name>
</gene>
<name>A0A485KJL0_9STRA</name>
<sequence>MSDQSEARRVGETHHRVTSCRLVEWRHAWAPLGNLLAHTSVAFTHKKPEMNTECTVADGATTCAVPAQQHSPASIAKSTKGANLHSDASTNAFKVQSHRKSASLVNTLWVKQSMALVTNES</sequence>
<proteinExistence type="predicted"/>
<dbReference type="AlphaFoldDB" id="A0A485KJL0"/>
<dbReference type="EMBL" id="CAADRA010005114">
    <property type="protein sequence ID" value="VFT85079.1"/>
    <property type="molecule type" value="Genomic_DNA"/>
</dbReference>
<reference evidence="1" key="2">
    <citation type="submission" date="2019-06" db="EMBL/GenBank/DDBJ databases">
        <title>Genomics analysis of Aphanomyces spp. identifies a new class of oomycete effector associated with host adaptation.</title>
        <authorList>
            <person name="Gaulin E."/>
        </authorList>
    </citation>
    <scope>NUCLEOTIDE SEQUENCE</scope>
    <source>
        <strain evidence="1">CBS 578.67</strain>
    </source>
</reference>
<keyword evidence="3" id="KW-1185">Reference proteome</keyword>
<dbReference type="EMBL" id="VJMH01005093">
    <property type="protein sequence ID" value="KAF0701340.1"/>
    <property type="molecule type" value="Genomic_DNA"/>
</dbReference>
<evidence type="ECO:0000313" key="1">
    <source>
        <dbReference type="EMBL" id="KAF0701340.1"/>
    </source>
</evidence>